<dbReference type="EMBL" id="LUXO01000033">
    <property type="protein sequence ID" value="KZV02071.1"/>
    <property type="molecule type" value="Genomic_DNA"/>
</dbReference>
<dbReference type="Proteomes" id="UP000076872">
    <property type="component" value="Unassembled WGS sequence"/>
</dbReference>
<dbReference type="GO" id="GO:0016787">
    <property type="term" value="F:hydrolase activity"/>
    <property type="evidence" value="ECO:0007669"/>
    <property type="project" value="UniProtKB-KW"/>
</dbReference>
<organism evidence="3 4">
    <name type="scientific">Lactiplantibacillus plantarum</name>
    <name type="common">Lactobacillus plantarum</name>
    <dbReference type="NCBI Taxonomy" id="1590"/>
    <lineage>
        <taxon>Bacteria</taxon>
        <taxon>Bacillati</taxon>
        <taxon>Bacillota</taxon>
        <taxon>Bacilli</taxon>
        <taxon>Lactobacillales</taxon>
        <taxon>Lactobacillaceae</taxon>
        <taxon>Lactiplantibacillus</taxon>
    </lineage>
</organism>
<dbReference type="InterPro" id="IPR050300">
    <property type="entry name" value="GDXG_lipolytic_enzyme"/>
</dbReference>
<dbReference type="AlphaFoldDB" id="A0AAW3RCE7"/>
<reference evidence="3 4" key="1">
    <citation type="submission" date="2016-03" db="EMBL/GenBank/DDBJ databases">
        <title>Comparative genomics of 54 Lactobacillus plantarum strains reveals genomic uncoupling from niche constraints.</title>
        <authorList>
            <person name="Martino M.E."/>
        </authorList>
    </citation>
    <scope>NUCLEOTIDE SEQUENCE [LARGE SCALE GENOMIC DNA]</scope>
    <source>
        <strain evidence="3 4">NAB2</strain>
    </source>
</reference>
<dbReference type="Gene3D" id="3.40.50.1820">
    <property type="entry name" value="alpha/beta hydrolase"/>
    <property type="match status" value="1"/>
</dbReference>
<dbReference type="PANTHER" id="PTHR48081">
    <property type="entry name" value="AB HYDROLASE SUPERFAMILY PROTEIN C4A8.06C"/>
    <property type="match status" value="1"/>
</dbReference>
<gene>
    <name evidence="3" type="ORF">NAB2_2691</name>
</gene>
<protein>
    <submittedName>
        <fullName evidence="3">Lipase/esterase</fullName>
    </submittedName>
</protein>
<dbReference type="SUPFAM" id="SSF53474">
    <property type="entry name" value="alpha/beta-Hydrolases"/>
    <property type="match status" value="1"/>
</dbReference>
<evidence type="ECO:0000259" key="2">
    <source>
        <dbReference type="Pfam" id="PF20434"/>
    </source>
</evidence>
<dbReference type="Pfam" id="PF20434">
    <property type="entry name" value="BD-FAE"/>
    <property type="match status" value="1"/>
</dbReference>
<dbReference type="InterPro" id="IPR029058">
    <property type="entry name" value="AB_hydrolase_fold"/>
</dbReference>
<name>A0AAW3RCE7_LACPN</name>
<evidence type="ECO:0000313" key="4">
    <source>
        <dbReference type="Proteomes" id="UP000076872"/>
    </source>
</evidence>
<evidence type="ECO:0000313" key="3">
    <source>
        <dbReference type="EMBL" id="KZV02071.1"/>
    </source>
</evidence>
<feature type="domain" description="BD-FAE-like" evidence="2">
    <location>
        <begin position="36"/>
        <end position="210"/>
    </location>
</feature>
<comment type="caution">
    <text evidence="3">The sequence shown here is derived from an EMBL/GenBank/DDBJ whole genome shotgun (WGS) entry which is preliminary data.</text>
</comment>
<sequence length="281" mass="31119">MEIRTLALKTPEGQPFTMWIYQHDQFTLFPDDRLWPLALIFPGGGFAGYSEREVEAVALKFIAKGYQAAVVKYNLTSDGPFYPTAATIGLAALSYVKRHAQELNADSDHVVVSGFSAGGHLVAVMTALGAQSEFLNNHGFEETKLVPFAQILSYPVIDLTMGFPTSQHEMMAVTTDESYWHAQELVTSQTPPTFIWATRTDELVPVVNSLVYLAALGEHNVPFESHIYAAGVHGLAFGDLADSRYHHPEDVVPRVQNWFPMALGWLRTLYASKNSTEIRGV</sequence>
<dbReference type="PANTHER" id="PTHR48081:SF6">
    <property type="entry name" value="PEPTIDASE S9 PROLYL OLIGOPEPTIDASE CATALYTIC DOMAIN-CONTAINING PROTEIN"/>
    <property type="match status" value="1"/>
</dbReference>
<dbReference type="InterPro" id="IPR049492">
    <property type="entry name" value="BD-FAE-like_dom"/>
</dbReference>
<keyword evidence="1" id="KW-0378">Hydrolase</keyword>
<proteinExistence type="predicted"/>
<evidence type="ECO:0000256" key="1">
    <source>
        <dbReference type="ARBA" id="ARBA00022801"/>
    </source>
</evidence>
<accession>A0AAW3RCE7</accession>